<dbReference type="Pfam" id="PF13561">
    <property type="entry name" value="adh_short_C2"/>
    <property type="match status" value="1"/>
</dbReference>
<dbReference type="PRINTS" id="PR00080">
    <property type="entry name" value="SDRFAMILY"/>
</dbReference>
<dbReference type="NCBIfam" id="NF005559">
    <property type="entry name" value="PRK07231.1"/>
    <property type="match status" value="1"/>
</dbReference>
<dbReference type="PANTHER" id="PTHR43975">
    <property type="entry name" value="ZGC:101858"/>
    <property type="match status" value="1"/>
</dbReference>
<comment type="caution">
    <text evidence="2">The sequence shown here is derived from an EMBL/GenBank/DDBJ whole genome shotgun (WGS) entry which is preliminary data.</text>
</comment>
<gene>
    <name evidence="2" type="ORF">ACJMK2_040379</name>
</gene>
<evidence type="ECO:0000313" key="2">
    <source>
        <dbReference type="EMBL" id="KAL3872453.1"/>
    </source>
</evidence>
<organism evidence="2 3">
    <name type="scientific">Sinanodonta woodiana</name>
    <name type="common">Chinese pond mussel</name>
    <name type="synonym">Anodonta woodiana</name>
    <dbReference type="NCBI Taxonomy" id="1069815"/>
    <lineage>
        <taxon>Eukaryota</taxon>
        <taxon>Metazoa</taxon>
        <taxon>Spiralia</taxon>
        <taxon>Lophotrochozoa</taxon>
        <taxon>Mollusca</taxon>
        <taxon>Bivalvia</taxon>
        <taxon>Autobranchia</taxon>
        <taxon>Heteroconchia</taxon>
        <taxon>Palaeoheterodonta</taxon>
        <taxon>Unionida</taxon>
        <taxon>Unionoidea</taxon>
        <taxon>Unionidae</taxon>
        <taxon>Unioninae</taxon>
        <taxon>Sinanodonta</taxon>
    </lineage>
</organism>
<dbReference type="InterPro" id="IPR020904">
    <property type="entry name" value="Sc_DH/Rdtase_CS"/>
</dbReference>
<dbReference type="Gene3D" id="3.40.50.720">
    <property type="entry name" value="NAD(P)-binding Rossmann-like Domain"/>
    <property type="match status" value="1"/>
</dbReference>
<evidence type="ECO:0000256" key="1">
    <source>
        <dbReference type="ARBA" id="ARBA00023002"/>
    </source>
</evidence>
<name>A0ABD3WI80_SINWO</name>
<dbReference type="PROSITE" id="PS00061">
    <property type="entry name" value="ADH_SHORT"/>
    <property type="match status" value="1"/>
</dbReference>
<dbReference type="SUPFAM" id="SSF51735">
    <property type="entry name" value="NAD(P)-binding Rossmann-fold domains"/>
    <property type="match status" value="1"/>
</dbReference>
<dbReference type="InterPro" id="IPR002347">
    <property type="entry name" value="SDR_fam"/>
</dbReference>
<keyword evidence="1" id="KW-0560">Oxidoreductase</keyword>
<dbReference type="AlphaFoldDB" id="A0ABD3WI80"/>
<dbReference type="Proteomes" id="UP001634394">
    <property type="component" value="Unassembled WGS sequence"/>
</dbReference>
<evidence type="ECO:0000313" key="3">
    <source>
        <dbReference type="Proteomes" id="UP001634394"/>
    </source>
</evidence>
<reference evidence="2 3" key="1">
    <citation type="submission" date="2024-11" db="EMBL/GenBank/DDBJ databases">
        <title>Chromosome-level genome assembly of the freshwater bivalve Anodonta woodiana.</title>
        <authorList>
            <person name="Chen X."/>
        </authorList>
    </citation>
    <scope>NUCLEOTIDE SEQUENCE [LARGE SCALE GENOMIC DNA]</scope>
    <source>
        <strain evidence="2">MN2024</strain>
        <tissue evidence="2">Gills</tissue>
    </source>
</reference>
<proteinExistence type="predicted"/>
<protein>
    <submittedName>
        <fullName evidence="2">Uncharacterized protein</fullName>
    </submittedName>
</protein>
<sequence>MASLKDKVIIITGASSGIGAATAVHFAELQPYLSLSGRDEDNLRHVAKLCEGAGLSSERILLITADLNKDEDIRQIVDNTVKRFGRIDVLVNNAGFSEYVSFADTSLDLFDRMIRVNIRAPFFLCQLCAPYLIQTKGSIVNVSSISGQRAFPAAMVYGITKSGLDNFTKNLAIELASHKVRVNSVNPGVIVTPFQMRAGMTPDTYKQYLEAQAEKQPLGGPGDPVEVAKAIKFLASDESSFITGELLFVDGGRHTKPV</sequence>
<keyword evidence="3" id="KW-1185">Reference proteome</keyword>
<accession>A0ABD3WI80</accession>
<dbReference type="FunFam" id="3.40.50.720:FF:000084">
    <property type="entry name" value="Short-chain dehydrogenase reductase"/>
    <property type="match status" value="1"/>
</dbReference>
<dbReference type="PRINTS" id="PR00081">
    <property type="entry name" value="GDHRDH"/>
</dbReference>
<dbReference type="PANTHER" id="PTHR43975:SF2">
    <property type="entry name" value="EG:BACR7A4.14 PROTEIN-RELATED"/>
    <property type="match status" value="1"/>
</dbReference>
<dbReference type="InterPro" id="IPR036291">
    <property type="entry name" value="NAD(P)-bd_dom_sf"/>
</dbReference>
<dbReference type="GO" id="GO:0016491">
    <property type="term" value="F:oxidoreductase activity"/>
    <property type="evidence" value="ECO:0007669"/>
    <property type="project" value="UniProtKB-KW"/>
</dbReference>
<dbReference type="EMBL" id="JBJQND010000007">
    <property type="protein sequence ID" value="KAL3872453.1"/>
    <property type="molecule type" value="Genomic_DNA"/>
</dbReference>